<dbReference type="InterPro" id="IPR035901">
    <property type="entry name" value="GIY-YIG_endonuc_sf"/>
</dbReference>
<dbReference type="InterPro" id="IPR000305">
    <property type="entry name" value="GIY-YIG_endonuc"/>
</dbReference>
<organism evidence="3 4">
    <name type="scientific">Fodinibius salipaludis</name>
    <dbReference type="NCBI Taxonomy" id="2032627"/>
    <lineage>
        <taxon>Bacteria</taxon>
        <taxon>Pseudomonadati</taxon>
        <taxon>Balneolota</taxon>
        <taxon>Balneolia</taxon>
        <taxon>Balneolales</taxon>
        <taxon>Balneolaceae</taxon>
        <taxon>Fodinibius</taxon>
    </lineage>
</organism>
<evidence type="ECO:0000313" key="3">
    <source>
        <dbReference type="EMBL" id="PAU93576.1"/>
    </source>
</evidence>
<name>A0A2A2G734_9BACT</name>
<keyword evidence="3" id="KW-0378">Hydrolase</keyword>
<accession>A0A2A2G734</accession>
<dbReference type="SUPFAM" id="SSF82771">
    <property type="entry name" value="GIY-YIG endonuclease"/>
    <property type="match status" value="1"/>
</dbReference>
<dbReference type="InterPro" id="IPR050190">
    <property type="entry name" value="UPF0213_domain"/>
</dbReference>
<evidence type="ECO:0000259" key="2">
    <source>
        <dbReference type="PROSITE" id="PS50164"/>
    </source>
</evidence>
<protein>
    <submittedName>
        <fullName evidence="3">Endonuclease</fullName>
    </submittedName>
</protein>
<keyword evidence="4" id="KW-1185">Reference proteome</keyword>
<dbReference type="SMART" id="SM00465">
    <property type="entry name" value="GIYc"/>
    <property type="match status" value="1"/>
</dbReference>
<evidence type="ECO:0000313" key="4">
    <source>
        <dbReference type="Proteomes" id="UP000218831"/>
    </source>
</evidence>
<sequence length="99" mass="11930">MGYRNSTGKNGFVYILSNHSRNVIYTGVTSELDERILDHRFGKGSRFTSKYNLKVLLYFEKYPNIDEAIEREKQLKNWHREWKFNLIKKSNPELKDLWD</sequence>
<feature type="domain" description="GIY-YIG" evidence="2">
    <location>
        <begin position="9"/>
        <end position="86"/>
    </location>
</feature>
<dbReference type="OrthoDB" id="1495241at2"/>
<gene>
    <name evidence="3" type="ORF">CK503_10490</name>
</gene>
<reference evidence="3 4" key="1">
    <citation type="submission" date="2017-08" db="EMBL/GenBank/DDBJ databases">
        <title>Aliifodinibius alkalisoli sp. nov., isolated from saline alkaline soil.</title>
        <authorList>
            <person name="Liu D."/>
            <person name="Zhang G."/>
        </authorList>
    </citation>
    <scope>NUCLEOTIDE SEQUENCE [LARGE SCALE GENOMIC DNA]</scope>
    <source>
        <strain evidence="3 4">WN023</strain>
    </source>
</reference>
<dbReference type="Proteomes" id="UP000218831">
    <property type="component" value="Unassembled WGS sequence"/>
</dbReference>
<dbReference type="PANTHER" id="PTHR34477:SF5">
    <property type="entry name" value="BSL5627 PROTEIN"/>
    <property type="match status" value="1"/>
</dbReference>
<comment type="caution">
    <text evidence="3">The sequence shown here is derived from an EMBL/GenBank/DDBJ whole genome shotgun (WGS) entry which is preliminary data.</text>
</comment>
<dbReference type="EMBL" id="NSKE01000007">
    <property type="protein sequence ID" value="PAU93576.1"/>
    <property type="molecule type" value="Genomic_DNA"/>
</dbReference>
<dbReference type="RefSeq" id="WP_095606767.1">
    <property type="nucleotide sequence ID" value="NZ_NSKE01000007.1"/>
</dbReference>
<keyword evidence="3" id="KW-0540">Nuclease</keyword>
<dbReference type="PANTHER" id="PTHR34477">
    <property type="entry name" value="UPF0213 PROTEIN YHBQ"/>
    <property type="match status" value="1"/>
</dbReference>
<dbReference type="PROSITE" id="PS50164">
    <property type="entry name" value="GIY_YIG"/>
    <property type="match status" value="1"/>
</dbReference>
<dbReference type="Gene3D" id="3.40.1440.10">
    <property type="entry name" value="GIY-YIG endonuclease"/>
    <property type="match status" value="1"/>
</dbReference>
<proteinExistence type="inferred from homology"/>
<dbReference type="GO" id="GO:0004519">
    <property type="term" value="F:endonuclease activity"/>
    <property type="evidence" value="ECO:0007669"/>
    <property type="project" value="UniProtKB-KW"/>
</dbReference>
<dbReference type="AlphaFoldDB" id="A0A2A2G734"/>
<evidence type="ECO:0000256" key="1">
    <source>
        <dbReference type="ARBA" id="ARBA00007435"/>
    </source>
</evidence>
<comment type="similarity">
    <text evidence="1">Belongs to the UPF0213 family.</text>
</comment>
<dbReference type="Pfam" id="PF01541">
    <property type="entry name" value="GIY-YIG"/>
    <property type="match status" value="1"/>
</dbReference>
<dbReference type="CDD" id="cd10448">
    <property type="entry name" value="GIY-YIG_unchar_3"/>
    <property type="match status" value="1"/>
</dbReference>
<keyword evidence="3" id="KW-0255">Endonuclease</keyword>